<dbReference type="PIRSF" id="PIRSF020818">
    <property type="entry name" value="PHB_depoly_PhaZ"/>
    <property type="match status" value="1"/>
</dbReference>
<keyword evidence="2" id="KW-0378">Hydrolase</keyword>
<reference evidence="2 3" key="1">
    <citation type="submission" date="2023-07" db="EMBL/GenBank/DDBJ databases">
        <title>Sorghum-associated microbial communities from plants grown in Nebraska, USA.</title>
        <authorList>
            <person name="Schachtman D."/>
        </authorList>
    </citation>
    <scope>NUCLEOTIDE SEQUENCE [LARGE SCALE GENOMIC DNA]</scope>
    <source>
        <strain evidence="2 3">DS1607</strain>
    </source>
</reference>
<dbReference type="EMBL" id="JAUSRO010000017">
    <property type="protein sequence ID" value="MDP9902231.1"/>
    <property type="molecule type" value="Genomic_DNA"/>
</dbReference>
<dbReference type="GO" id="GO:0050526">
    <property type="term" value="F:poly(3-hydroxybutyrate) depolymerase activity"/>
    <property type="evidence" value="ECO:0007669"/>
    <property type="project" value="UniProtKB-EC"/>
</dbReference>
<dbReference type="EC" id="3.1.1.75" evidence="2"/>
<dbReference type="Gene3D" id="3.40.50.1820">
    <property type="entry name" value="alpha/beta hydrolase"/>
    <property type="match status" value="1"/>
</dbReference>
<dbReference type="NCBIfam" id="TIGR01849">
    <property type="entry name" value="PHB_depoly_PhaZ"/>
    <property type="match status" value="1"/>
</dbReference>
<evidence type="ECO:0000259" key="1">
    <source>
        <dbReference type="Pfam" id="PF06850"/>
    </source>
</evidence>
<dbReference type="RefSeq" id="WP_307691986.1">
    <property type="nucleotide sequence ID" value="NZ_JAUSRO010000017.1"/>
</dbReference>
<dbReference type="InterPro" id="IPR029058">
    <property type="entry name" value="AB_hydrolase_fold"/>
</dbReference>
<dbReference type="InterPro" id="IPR051321">
    <property type="entry name" value="PHA/PHB_synthase"/>
</dbReference>
<organism evidence="2 3">
    <name type="scientific">Variovorax ginsengisoli</name>
    <dbReference type="NCBI Taxonomy" id="363844"/>
    <lineage>
        <taxon>Bacteria</taxon>
        <taxon>Pseudomonadati</taxon>
        <taxon>Pseudomonadota</taxon>
        <taxon>Betaproteobacteria</taxon>
        <taxon>Burkholderiales</taxon>
        <taxon>Comamonadaceae</taxon>
        <taxon>Variovorax</taxon>
    </lineage>
</organism>
<dbReference type="Pfam" id="PF06850">
    <property type="entry name" value="PHB_depo_C"/>
    <property type="match status" value="1"/>
</dbReference>
<feature type="domain" description="PHB de-polymerase C-terminal" evidence="1">
    <location>
        <begin position="200"/>
        <end position="400"/>
    </location>
</feature>
<dbReference type="SUPFAM" id="SSF53474">
    <property type="entry name" value="alpha/beta-Hydrolases"/>
    <property type="match status" value="1"/>
</dbReference>
<name>A0ABT9SD04_9BURK</name>
<sequence length="406" mass="45291">MLYRAYQNQSDLLSPLRLAAQGLSQGLWVDDTPRSASRQLAAACEVFSLMRLTHTRPHYDIHSVVVDGHEVPVTEEPALVCAFGTLLHFRKHTDAVHPPVLLAAPLSGHFATLLRETVRTLLRDHDVYLTDWHNARDVPLWQGAFGLDDYTLQLVRFLEAVGPGVHLVAVCQPCVAALAATALMAEDDHPATPRSLTLMAGPVDCRINPTGVNALATSKPIEWFRNNLISRVPWPHAGMMRRVYPGFLQLAAFMSMNPERHKAQFSKLYQHLADGEPDKADPIRSFYAEYLAVNDLPAEFYLETVERVFQTYDLARGVLTVGERKVVPAAIRRTALLTVEGERDDICAIGQTLAAQDLCTGIRPSRKTHHLQAGVGHYGVFSGSRWNTQIYPRVRDTIHSATEDRR</sequence>
<accession>A0ABT9SD04</accession>
<dbReference type="Proteomes" id="UP001226867">
    <property type="component" value="Unassembled WGS sequence"/>
</dbReference>
<evidence type="ECO:0000313" key="2">
    <source>
        <dbReference type="EMBL" id="MDP9902231.1"/>
    </source>
</evidence>
<dbReference type="InterPro" id="IPR009656">
    <property type="entry name" value="PHB_depo_C"/>
</dbReference>
<evidence type="ECO:0000313" key="3">
    <source>
        <dbReference type="Proteomes" id="UP001226867"/>
    </source>
</evidence>
<comment type="caution">
    <text evidence="2">The sequence shown here is derived from an EMBL/GenBank/DDBJ whole genome shotgun (WGS) entry which is preliminary data.</text>
</comment>
<dbReference type="PANTHER" id="PTHR36837">
    <property type="entry name" value="POLY(3-HYDROXYALKANOATE) POLYMERASE SUBUNIT PHAC"/>
    <property type="match status" value="1"/>
</dbReference>
<dbReference type="PANTHER" id="PTHR36837:SF4">
    <property type="entry name" value="BLR0908 PROTEIN"/>
    <property type="match status" value="1"/>
</dbReference>
<gene>
    <name evidence="2" type="ORF">J2W36_004508</name>
</gene>
<keyword evidence="3" id="KW-1185">Reference proteome</keyword>
<proteinExistence type="predicted"/>
<protein>
    <submittedName>
        <fullName evidence="2">Poly(3-hydroxybutyrate) depolymerase</fullName>
        <ecNumber evidence="2">3.1.1.75</ecNumber>
    </submittedName>
</protein>
<dbReference type="InterPro" id="IPR010915">
    <property type="entry name" value="PHB_depoly_PhaZ"/>
</dbReference>